<dbReference type="OrthoDB" id="665647at2"/>
<dbReference type="Pfam" id="PF24716">
    <property type="entry name" value="WapI"/>
    <property type="match status" value="1"/>
</dbReference>
<sequence length="106" mass="12465">MDLENETYFEIFDSGSFIKLEPIEYTYLSAEMDWDKNWIKTKVEIRLENFTGNYIAEFTTLDFEDFERQISALYDNLNGTASFSDMENYLELRIVGDGIGHFEVTV</sequence>
<keyword evidence="2" id="KW-1185">Reference proteome</keyword>
<dbReference type="KEGG" id="fmg:HYN48_13735"/>
<proteinExistence type="predicted"/>
<gene>
    <name evidence="1" type="ORF">HYN48_13735</name>
</gene>
<dbReference type="InterPro" id="IPR056510">
    <property type="entry name" value="WapI"/>
</dbReference>
<dbReference type="Proteomes" id="UP000244193">
    <property type="component" value="Chromosome"/>
</dbReference>
<protein>
    <submittedName>
        <fullName evidence="1">Uncharacterized protein</fullName>
    </submittedName>
</protein>
<accession>A0A2S0RIG5</accession>
<dbReference type="RefSeq" id="WP_108372675.1">
    <property type="nucleotide sequence ID" value="NZ_CP028811.1"/>
</dbReference>
<dbReference type="AlphaFoldDB" id="A0A2S0RIG5"/>
<name>A0A2S0RIG5_9FLAO</name>
<evidence type="ECO:0000313" key="2">
    <source>
        <dbReference type="Proteomes" id="UP000244193"/>
    </source>
</evidence>
<evidence type="ECO:0000313" key="1">
    <source>
        <dbReference type="EMBL" id="AWA31060.1"/>
    </source>
</evidence>
<organism evidence="1 2">
    <name type="scientific">Flavobacterium magnum</name>
    <dbReference type="NCBI Taxonomy" id="2162713"/>
    <lineage>
        <taxon>Bacteria</taxon>
        <taxon>Pseudomonadati</taxon>
        <taxon>Bacteroidota</taxon>
        <taxon>Flavobacteriia</taxon>
        <taxon>Flavobacteriales</taxon>
        <taxon>Flavobacteriaceae</taxon>
        <taxon>Flavobacterium</taxon>
    </lineage>
</organism>
<dbReference type="EMBL" id="CP028811">
    <property type="protein sequence ID" value="AWA31060.1"/>
    <property type="molecule type" value="Genomic_DNA"/>
</dbReference>
<reference evidence="1 2" key="1">
    <citation type="submission" date="2018-04" db="EMBL/GenBank/DDBJ databases">
        <title>Genome sequencing of Flavobacterium sp. HYN0048.</title>
        <authorList>
            <person name="Yi H."/>
            <person name="Baek C."/>
        </authorList>
    </citation>
    <scope>NUCLEOTIDE SEQUENCE [LARGE SCALE GENOMIC DNA]</scope>
    <source>
        <strain evidence="1 2">HYN0048</strain>
    </source>
</reference>